<evidence type="ECO:0000256" key="3">
    <source>
        <dbReference type="ARBA" id="ARBA00022796"/>
    </source>
</evidence>
<feature type="non-terminal residue" evidence="7">
    <location>
        <position position="127"/>
    </location>
</feature>
<evidence type="ECO:0000256" key="5">
    <source>
        <dbReference type="ARBA" id="ARBA00023136"/>
    </source>
</evidence>
<evidence type="ECO:0000256" key="4">
    <source>
        <dbReference type="ARBA" id="ARBA00022989"/>
    </source>
</evidence>
<dbReference type="InterPro" id="IPR007274">
    <property type="entry name" value="Cop_transporter"/>
</dbReference>
<feature type="transmembrane region" description="Helical" evidence="6">
    <location>
        <begin position="70"/>
        <end position="89"/>
    </location>
</feature>
<keyword evidence="8" id="KW-1185">Reference proteome</keyword>
<evidence type="ECO:0000313" key="8">
    <source>
        <dbReference type="Proteomes" id="UP000824469"/>
    </source>
</evidence>
<evidence type="ECO:0000313" key="7">
    <source>
        <dbReference type="EMBL" id="KAH9289457.1"/>
    </source>
</evidence>
<dbReference type="Pfam" id="PF04145">
    <property type="entry name" value="Ctr"/>
    <property type="match status" value="1"/>
</dbReference>
<comment type="subcellular location">
    <subcellularLocation>
        <location evidence="6">Membrane</location>
        <topology evidence="6">Multi-pass membrane protein</topology>
    </subcellularLocation>
</comment>
<dbReference type="EMBL" id="JAHRHJ020003813">
    <property type="protein sequence ID" value="KAH9289457.1"/>
    <property type="molecule type" value="Genomic_DNA"/>
</dbReference>
<comment type="caution">
    <text evidence="7">The sequence shown here is derived from an EMBL/GenBank/DDBJ whole genome shotgun (WGS) entry which is preliminary data.</text>
</comment>
<evidence type="ECO:0000256" key="2">
    <source>
        <dbReference type="ARBA" id="ARBA00022692"/>
    </source>
</evidence>
<dbReference type="OMA" id="FLHTIRV"/>
<keyword evidence="6" id="KW-0406">Ion transport</keyword>
<dbReference type="GO" id="GO:0005375">
    <property type="term" value="F:copper ion transmembrane transporter activity"/>
    <property type="evidence" value="ECO:0007669"/>
    <property type="project" value="UniProtKB-UniRule"/>
</dbReference>
<evidence type="ECO:0000256" key="6">
    <source>
        <dbReference type="RuleBase" id="RU367022"/>
    </source>
</evidence>
<dbReference type="Proteomes" id="UP000824469">
    <property type="component" value="Unassembled WGS sequence"/>
</dbReference>
<keyword evidence="5 6" id="KW-0472">Membrane</keyword>
<name>A0AA38BV02_TAXCH</name>
<organism evidence="7 8">
    <name type="scientific">Taxus chinensis</name>
    <name type="common">Chinese yew</name>
    <name type="synonym">Taxus wallichiana var. chinensis</name>
    <dbReference type="NCBI Taxonomy" id="29808"/>
    <lineage>
        <taxon>Eukaryota</taxon>
        <taxon>Viridiplantae</taxon>
        <taxon>Streptophyta</taxon>
        <taxon>Embryophyta</taxon>
        <taxon>Tracheophyta</taxon>
        <taxon>Spermatophyta</taxon>
        <taxon>Pinopsida</taxon>
        <taxon>Pinidae</taxon>
        <taxon>Conifers II</taxon>
        <taxon>Cupressales</taxon>
        <taxon>Taxaceae</taxon>
        <taxon>Taxus</taxon>
    </lineage>
</organism>
<keyword evidence="3 6" id="KW-0187">Copper transport</keyword>
<dbReference type="GO" id="GO:0005886">
    <property type="term" value="C:plasma membrane"/>
    <property type="evidence" value="ECO:0007669"/>
    <property type="project" value="TreeGrafter"/>
</dbReference>
<evidence type="ECO:0000256" key="1">
    <source>
        <dbReference type="ARBA" id="ARBA00006921"/>
    </source>
</evidence>
<dbReference type="PANTHER" id="PTHR12483">
    <property type="entry name" value="SOLUTE CARRIER FAMILY 31 COPPER TRANSPORTERS"/>
    <property type="match status" value="1"/>
</dbReference>
<feature type="transmembrane region" description="Helical" evidence="6">
    <location>
        <begin position="96"/>
        <end position="115"/>
    </location>
</feature>
<comment type="similarity">
    <text evidence="1 6">Belongs to the copper transporter (Ctr) (TC 1.A.56) family. SLC31A subfamily.</text>
</comment>
<keyword evidence="6" id="KW-0186">Copper</keyword>
<keyword evidence="2 6" id="KW-0812">Transmembrane</keyword>
<reference evidence="7 8" key="1">
    <citation type="journal article" date="2021" name="Nat. Plants">
        <title>The Taxus genome provides insights into paclitaxel biosynthesis.</title>
        <authorList>
            <person name="Xiong X."/>
            <person name="Gou J."/>
            <person name="Liao Q."/>
            <person name="Li Y."/>
            <person name="Zhou Q."/>
            <person name="Bi G."/>
            <person name="Li C."/>
            <person name="Du R."/>
            <person name="Wang X."/>
            <person name="Sun T."/>
            <person name="Guo L."/>
            <person name="Liang H."/>
            <person name="Lu P."/>
            <person name="Wu Y."/>
            <person name="Zhang Z."/>
            <person name="Ro D.K."/>
            <person name="Shang Y."/>
            <person name="Huang S."/>
            <person name="Yan J."/>
        </authorList>
    </citation>
    <scope>NUCLEOTIDE SEQUENCE [LARGE SCALE GENOMIC DNA]</scope>
    <source>
        <strain evidence="7">Ta-2019</strain>
    </source>
</reference>
<sequence length="127" mass="14282">MDMPMSPSPSSMEMMRMRNSFYWGSDAVFMFPNWPGSGGMYVLSLIMLFVVSIGKEYMSIHHPHHMDKNASWVVAALSHTVHLTVGYLLMLAVMSYNLGVFIVVLAGSALGFYIFHKRLPTEGEESK</sequence>
<gene>
    <name evidence="7" type="ORF">KI387_033574</name>
</gene>
<dbReference type="AlphaFoldDB" id="A0AA38BV02"/>
<proteinExistence type="inferred from homology"/>
<keyword evidence="4 6" id="KW-1133">Transmembrane helix</keyword>
<keyword evidence="6" id="KW-0813">Transport</keyword>
<protein>
    <recommendedName>
        <fullName evidence="6">Copper transport protein</fullName>
    </recommendedName>
</protein>
<dbReference type="PANTHER" id="PTHR12483:SF117">
    <property type="entry name" value="COPPER TRANSPORTER 3"/>
    <property type="match status" value="1"/>
</dbReference>
<accession>A0AA38BV02</accession>